<evidence type="ECO:0000256" key="2">
    <source>
        <dbReference type="ARBA" id="ARBA00005602"/>
    </source>
</evidence>
<dbReference type="PANTHER" id="PTHR23331">
    <property type="entry name" value="CXYORF1"/>
    <property type="match status" value="1"/>
</dbReference>
<accession>A0ABM1C3N9</accession>
<keyword evidence="4" id="KW-0967">Endosome</keyword>
<dbReference type="RefSeq" id="XP_013793587.1">
    <property type="nucleotide sequence ID" value="XM_013938133.1"/>
</dbReference>
<feature type="domain" description="WH2" evidence="8">
    <location>
        <begin position="114"/>
        <end position="136"/>
    </location>
</feature>
<feature type="region of interest" description="Disordered" evidence="7">
    <location>
        <begin position="1"/>
        <end position="112"/>
    </location>
</feature>
<feature type="compositionally biased region" description="Basic and acidic residues" evidence="7">
    <location>
        <begin position="135"/>
        <end position="152"/>
    </location>
</feature>
<feature type="region of interest" description="Disordered" evidence="7">
    <location>
        <begin position="125"/>
        <end position="159"/>
    </location>
</feature>
<evidence type="ECO:0000256" key="3">
    <source>
        <dbReference type="ARBA" id="ARBA00022448"/>
    </source>
</evidence>
<organism evidence="9 10">
    <name type="scientific">Limulus polyphemus</name>
    <name type="common">Atlantic horseshoe crab</name>
    <dbReference type="NCBI Taxonomy" id="6850"/>
    <lineage>
        <taxon>Eukaryota</taxon>
        <taxon>Metazoa</taxon>
        <taxon>Ecdysozoa</taxon>
        <taxon>Arthropoda</taxon>
        <taxon>Chelicerata</taxon>
        <taxon>Merostomata</taxon>
        <taxon>Xiphosura</taxon>
        <taxon>Limulidae</taxon>
        <taxon>Limulus</taxon>
    </lineage>
</organism>
<feature type="compositionally biased region" description="Low complexity" evidence="7">
    <location>
        <begin position="27"/>
        <end position="38"/>
    </location>
</feature>
<name>A0ABM1C3N9_LIMPO</name>
<keyword evidence="6" id="KW-0009">Actin-binding</keyword>
<feature type="non-terminal residue" evidence="10">
    <location>
        <position position="175"/>
    </location>
</feature>
<evidence type="ECO:0000256" key="5">
    <source>
        <dbReference type="ARBA" id="ARBA00023136"/>
    </source>
</evidence>
<evidence type="ECO:0000256" key="7">
    <source>
        <dbReference type="SAM" id="MobiDB-lite"/>
    </source>
</evidence>
<evidence type="ECO:0000256" key="1">
    <source>
        <dbReference type="ARBA" id="ARBA00004608"/>
    </source>
</evidence>
<keyword evidence="5" id="KW-0472">Membrane</keyword>
<comment type="subcellular location">
    <subcellularLocation>
        <location evidence="1">Endosome membrane</location>
    </subcellularLocation>
</comment>
<dbReference type="PANTHER" id="PTHR23331:SF5">
    <property type="entry name" value="WAS PROTEIN FAMILY HOMOLOG 2-RELATED"/>
    <property type="match status" value="1"/>
</dbReference>
<feature type="compositionally biased region" description="Pro residues" evidence="7">
    <location>
        <begin position="47"/>
        <end position="83"/>
    </location>
</feature>
<evidence type="ECO:0000313" key="10">
    <source>
        <dbReference type="RefSeq" id="XP_013793587.1"/>
    </source>
</evidence>
<keyword evidence="9" id="KW-1185">Reference proteome</keyword>
<dbReference type="InterPro" id="IPR003124">
    <property type="entry name" value="WH2_dom"/>
</dbReference>
<evidence type="ECO:0000259" key="8">
    <source>
        <dbReference type="PROSITE" id="PS51082"/>
    </source>
</evidence>
<feature type="non-terminal residue" evidence="10">
    <location>
        <position position="1"/>
    </location>
</feature>
<evidence type="ECO:0000256" key="6">
    <source>
        <dbReference type="ARBA" id="ARBA00023203"/>
    </source>
</evidence>
<dbReference type="Proteomes" id="UP000694941">
    <property type="component" value="Unplaced"/>
</dbReference>
<comment type="similarity">
    <text evidence="2">Belongs to the WASH1 family.</text>
</comment>
<dbReference type="PROSITE" id="PS51082">
    <property type="entry name" value="WH2"/>
    <property type="match status" value="1"/>
</dbReference>
<dbReference type="GeneID" id="106477588"/>
<dbReference type="Pfam" id="PF11945">
    <property type="entry name" value="WASH_WAHD"/>
    <property type="match status" value="1"/>
</dbReference>
<dbReference type="InterPro" id="IPR021854">
    <property type="entry name" value="WASH1_WAHD"/>
</dbReference>
<protein>
    <submittedName>
        <fullName evidence="10">LOW QUALITY PROTEIN: WASH complex subunit 1-like</fullName>
    </submittedName>
</protein>
<dbReference type="InterPro" id="IPR028290">
    <property type="entry name" value="WASH1"/>
</dbReference>
<reference evidence="10" key="1">
    <citation type="submission" date="2025-08" db="UniProtKB">
        <authorList>
            <consortium name="RefSeq"/>
        </authorList>
    </citation>
    <scope>IDENTIFICATION</scope>
    <source>
        <tissue evidence="10">Muscle</tissue>
    </source>
</reference>
<evidence type="ECO:0000313" key="9">
    <source>
        <dbReference type="Proteomes" id="UP000694941"/>
    </source>
</evidence>
<gene>
    <name evidence="10" type="primary">LOC106477588</name>
</gene>
<sequence>SVGIADDLLYSADLGPSIAPSFPNTAIPELPTIEPETPCLNSSSAILPPPAPPPPEELPSPPPPPPPPPPPLPEELPSPPPPEGGDALDGPHSGLDSKKLVAGAPESVVHPGNARASLLESIRQMGGSGKAKLRSVKERKIEAKKKKQEEKTVGGSGDLMTDLFNKLQMRRKGIS</sequence>
<keyword evidence="3" id="KW-0813">Transport</keyword>
<evidence type="ECO:0000256" key="4">
    <source>
        <dbReference type="ARBA" id="ARBA00022753"/>
    </source>
</evidence>
<proteinExistence type="inferred from homology"/>